<feature type="region of interest" description="Disordered" evidence="1">
    <location>
        <begin position="254"/>
        <end position="273"/>
    </location>
</feature>
<feature type="domain" description="EB" evidence="3">
    <location>
        <begin position="47"/>
        <end position="96"/>
    </location>
</feature>
<accession>A0AAW2HMH9</accession>
<feature type="compositionally biased region" description="Polar residues" evidence="1">
    <location>
        <begin position="314"/>
        <end position="332"/>
    </location>
</feature>
<name>A0AAW2HMH9_9NEOP</name>
<keyword evidence="2" id="KW-1133">Transmembrane helix</keyword>
<evidence type="ECO:0000256" key="1">
    <source>
        <dbReference type="SAM" id="MobiDB-lite"/>
    </source>
</evidence>
<evidence type="ECO:0000259" key="3">
    <source>
        <dbReference type="Pfam" id="PF01683"/>
    </source>
</evidence>
<sequence length="342" mass="37444">MIVDSVAELGRYLGSPCEATCSEKLLHVFCEPTNRICECEKKYPVQIGVRRGCAKPKQLGDQCFYAQTCSFSDPNAICMQINHNAICQCKPGFHSVALRRGAKRSFCSEDQVVVSTDLPTLLGVATGIAVLTGLICFVLKLFNNNRYPNRRRYNNANMAPPLLFSSDNQWINGIPLTVHGRPSSRTSSQRSTTNLAQYPRCKGVPVPASRAGSRRPSISSIKSTTSSQKSMSYSARRFEQENQQKEQRAAMRAAREEAARLAAPPTPSPLSTDELLPACSKIEVLVPVWRSPTPFADDGFRSLQEDDPLGFASSVKSTTPKNGSISELSSKLSPIMPAAPRL</sequence>
<protein>
    <recommendedName>
        <fullName evidence="3">EB domain-containing protein</fullName>
    </recommendedName>
</protein>
<feature type="compositionally biased region" description="Low complexity" evidence="1">
    <location>
        <begin position="214"/>
        <end position="234"/>
    </location>
</feature>
<dbReference type="EMBL" id="JARGDH010000004">
    <property type="protein sequence ID" value="KAL0270861.1"/>
    <property type="molecule type" value="Genomic_DNA"/>
</dbReference>
<feature type="transmembrane region" description="Helical" evidence="2">
    <location>
        <begin position="121"/>
        <end position="142"/>
    </location>
</feature>
<feature type="region of interest" description="Disordered" evidence="1">
    <location>
        <begin position="180"/>
        <end position="249"/>
    </location>
</feature>
<feature type="region of interest" description="Disordered" evidence="1">
    <location>
        <begin position="299"/>
        <end position="342"/>
    </location>
</feature>
<dbReference type="Pfam" id="PF01683">
    <property type="entry name" value="EB"/>
    <property type="match status" value="1"/>
</dbReference>
<keyword evidence="2" id="KW-0472">Membrane</keyword>
<feature type="compositionally biased region" description="Low complexity" evidence="1">
    <location>
        <begin position="181"/>
        <end position="193"/>
    </location>
</feature>
<evidence type="ECO:0000313" key="4">
    <source>
        <dbReference type="EMBL" id="KAL0270861.1"/>
    </source>
</evidence>
<gene>
    <name evidence="4" type="ORF">PYX00_008132</name>
</gene>
<dbReference type="InterPro" id="IPR006149">
    <property type="entry name" value="EB_dom"/>
</dbReference>
<evidence type="ECO:0000256" key="2">
    <source>
        <dbReference type="SAM" id="Phobius"/>
    </source>
</evidence>
<feature type="compositionally biased region" description="Basic and acidic residues" evidence="1">
    <location>
        <begin position="236"/>
        <end position="249"/>
    </location>
</feature>
<dbReference type="AlphaFoldDB" id="A0AAW2HMH9"/>
<reference evidence="4" key="1">
    <citation type="journal article" date="2024" name="Gigascience">
        <title>Chromosome-level genome of the poultry shaft louse Menopon gallinae provides insight into the host-switching and adaptive evolution of parasitic lice.</title>
        <authorList>
            <person name="Xu Y."/>
            <person name="Ma L."/>
            <person name="Liu S."/>
            <person name="Liang Y."/>
            <person name="Liu Q."/>
            <person name="He Z."/>
            <person name="Tian L."/>
            <person name="Duan Y."/>
            <person name="Cai W."/>
            <person name="Li H."/>
            <person name="Song F."/>
        </authorList>
    </citation>
    <scope>NUCLEOTIDE SEQUENCE</scope>
    <source>
        <strain evidence="4">Cailab_2023a</strain>
    </source>
</reference>
<keyword evidence="2" id="KW-0812">Transmembrane</keyword>
<proteinExistence type="predicted"/>
<organism evidence="4">
    <name type="scientific">Menopon gallinae</name>
    <name type="common">poultry shaft louse</name>
    <dbReference type="NCBI Taxonomy" id="328185"/>
    <lineage>
        <taxon>Eukaryota</taxon>
        <taxon>Metazoa</taxon>
        <taxon>Ecdysozoa</taxon>
        <taxon>Arthropoda</taxon>
        <taxon>Hexapoda</taxon>
        <taxon>Insecta</taxon>
        <taxon>Pterygota</taxon>
        <taxon>Neoptera</taxon>
        <taxon>Paraneoptera</taxon>
        <taxon>Psocodea</taxon>
        <taxon>Troctomorpha</taxon>
        <taxon>Phthiraptera</taxon>
        <taxon>Amblycera</taxon>
        <taxon>Menoponidae</taxon>
        <taxon>Menopon</taxon>
    </lineage>
</organism>
<comment type="caution">
    <text evidence="4">The sequence shown here is derived from an EMBL/GenBank/DDBJ whole genome shotgun (WGS) entry which is preliminary data.</text>
</comment>